<dbReference type="InterPro" id="IPR029026">
    <property type="entry name" value="tRNA_m1G_MTases_N"/>
</dbReference>
<evidence type="ECO:0000313" key="5">
    <source>
        <dbReference type="Proteomes" id="UP000078561"/>
    </source>
</evidence>
<dbReference type="InterPro" id="IPR029028">
    <property type="entry name" value="Alpha/beta_knot_MTases"/>
</dbReference>
<dbReference type="Proteomes" id="UP000078561">
    <property type="component" value="Unassembled WGS sequence"/>
</dbReference>
<dbReference type="InterPro" id="IPR001537">
    <property type="entry name" value="SpoU_MeTrfase"/>
</dbReference>
<sequence>MVFLSVAKTGRAPLSAAVSKVSSGAMEIMDVYTTQHLVKFLEASREEGWQIIGAASSESADNDSNDNDTQQPRILVFGNEGTGLRTNVKRCCDVLISIPGGQQHGIQQHKGFVDSLNVGVAMGVLVNTLLSSPKK</sequence>
<dbReference type="GO" id="GO:0016435">
    <property type="term" value="F:rRNA (guanine) methyltransferase activity"/>
    <property type="evidence" value="ECO:0007669"/>
    <property type="project" value="TreeGrafter"/>
</dbReference>
<name>A0A163KCR8_ABSGL</name>
<dbReference type="STRING" id="4829.A0A163KCR8"/>
<dbReference type="PANTHER" id="PTHR46103:SF1">
    <property type="entry name" value="RRNA METHYLTRANSFERASE 1, MITOCHONDRIAL"/>
    <property type="match status" value="1"/>
</dbReference>
<evidence type="ECO:0000313" key="4">
    <source>
        <dbReference type="EMBL" id="SAM06153.1"/>
    </source>
</evidence>
<dbReference type="EMBL" id="LT554490">
    <property type="protein sequence ID" value="SAM06153.1"/>
    <property type="molecule type" value="Genomic_DNA"/>
</dbReference>
<evidence type="ECO:0000256" key="2">
    <source>
        <dbReference type="ARBA" id="ARBA00022679"/>
    </source>
</evidence>
<keyword evidence="5" id="KW-1185">Reference proteome</keyword>
<evidence type="ECO:0000256" key="1">
    <source>
        <dbReference type="ARBA" id="ARBA00022603"/>
    </source>
</evidence>
<dbReference type="InParanoid" id="A0A163KCR8"/>
<dbReference type="SUPFAM" id="SSF75217">
    <property type="entry name" value="alpha/beta knot"/>
    <property type="match status" value="1"/>
</dbReference>
<organism evidence="4">
    <name type="scientific">Absidia glauca</name>
    <name type="common">Pin mould</name>
    <dbReference type="NCBI Taxonomy" id="4829"/>
    <lineage>
        <taxon>Eukaryota</taxon>
        <taxon>Fungi</taxon>
        <taxon>Fungi incertae sedis</taxon>
        <taxon>Mucoromycota</taxon>
        <taxon>Mucoromycotina</taxon>
        <taxon>Mucoromycetes</taxon>
        <taxon>Mucorales</taxon>
        <taxon>Cunninghamellaceae</taxon>
        <taxon>Absidia</taxon>
    </lineage>
</organism>
<dbReference type="InterPro" id="IPR047182">
    <property type="entry name" value="MRM1"/>
</dbReference>
<accession>A0A163KCR8</accession>
<dbReference type="Gene3D" id="3.40.1280.10">
    <property type="match status" value="1"/>
</dbReference>
<proteinExistence type="predicted"/>
<dbReference type="GO" id="GO:0003723">
    <property type="term" value="F:RNA binding"/>
    <property type="evidence" value="ECO:0007669"/>
    <property type="project" value="InterPro"/>
</dbReference>
<dbReference type="PANTHER" id="PTHR46103">
    <property type="entry name" value="RRNA METHYLTRANSFERASE 1, MITOCHONDRIAL"/>
    <property type="match status" value="1"/>
</dbReference>
<protein>
    <recommendedName>
        <fullName evidence="3">tRNA/rRNA methyltransferase SpoU type domain-containing protein</fullName>
    </recommendedName>
</protein>
<gene>
    <name evidence="4" type="primary">ABSGL_12029.1 scaffold 12361</name>
</gene>
<evidence type="ECO:0000259" key="3">
    <source>
        <dbReference type="Pfam" id="PF00588"/>
    </source>
</evidence>
<dbReference type="AlphaFoldDB" id="A0A163KCR8"/>
<keyword evidence="2" id="KW-0808">Transferase</keyword>
<reference evidence="4" key="1">
    <citation type="submission" date="2016-04" db="EMBL/GenBank/DDBJ databases">
        <authorList>
            <person name="Evans L.H."/>
            <person name="Alamgir A."/>
            <person name="Owens N."/>
            <person name="Weber N.D."/>
            <person name="Virtaneva K."/>
            <person name="Barbian K."/>
            <person name="Babar A."/>
            <person name="Rosenke K."/>
        </authorList>
    </citation>
    <scope>NUCLEOTIDE SEQUENCE [LARGE SCALE GENOMIC DNA]</scope>
    <source>
        <strain evidence="4">CBS 101.48</strain>
    </source>
</reference>
<dbReference type="OrthoDB" id="270651at2759"/>
<dbReference type="Pfam" id="PF00588">
    <property type="entry name" value="SpoU_methylase"/>
    <property type="match status" value="1"/>
</dbReference>
<feature type="domain" description="tRNA/rRNA methyltransferase SpoU type" evidence="3">
    <location>
        <begin position="8"/>
        <end position="126"/>
    </location>
</feature>
<keyword evidence="1" id="KW-0489">Methyltransferase</keyword>